<keyword evidence="1" id="KW-1133">Transmembrane helix</keyword>
<dbReference type="AlphaFoldDB" id="A0AAN0K6M8"/>
<dbReference type="KEGG" id="broo:brsh051_13520"/>
<feature type="transmembrane region" description="Helical" evidence="1">
    <location>
        <begin position="20"/>
        <end position="38"/>
    </location>
</feature>
<proteinExistence type="predicted"/>
<name>A0AAN0K6M8_9ACTN</name>
<evidence type="ECO:0000259" key="2">
    <source>
        <dbReference type="Pfam" id="PF07811"/>
    </source>
</evidence>
<feature type="domain" description="TadE-like" evidence="2">
    <location>
        <begin position="14"/>
        <end position="56"/>
    </location>
</feature>
<organism evidence="3 4">
    <name type="scientific">Brooklawnia propionicigenes</name>
    <dbReference type="NCBI Taxonomy" id="3041175"/>
    <lineage>
        <taxon>Bacteria</taxon>
        <taxon>Bacillati</taxon>
        <taxon>Actinomycetota</taxon>
        <taxon>Actinomycetes</taxon>
        <taxon>Propionibacteriales</taxon>
        <taxon>Propionibacteriaceae</taxon>
        <taxon>Brooklawnia</taxon>
    </lineage>
</organism>
<reference evidence="3" key="1">
    <citation type="journal article" date="2024" name="Int. J. Syst. Evol. Microbiol.">
        <title>Brooklawnia propionicigenes sp. nov., a facultatively anaerobic, propionate-producing bacterium isolated from a methanogenic reactor treating waste from cattle farms.</title>
        <authorList>
            <person name="Akita Y."/>
            <person name="Ueki A."/>
            <person name="Tonouchi A."/>
            <person name="Sugawara Y."/>
            <person name="Honma S."/>
            <person name="Kaku N."/>
            <person name="Ueki K."/>
        </authorList>
    </citation>
    <scope>NUCLEOTIDE SEQUENCE</scope>
    <source>
        <strain evidence="3">SH051</strain>
    </source>
</reference>
<dbReference type="EMBL" id="AP028056">
    <property type="protein sequence ID" value="BEH02071.1"/>
    <property type="molecule type" value="Genomic_DNA"/>
</dbReference>
<keyword evidence="1" id="KW-0812">Transmembrane</keyword>
<keyword evidence="4" id="KW-1185">Reference proteome</keyword>
<dbReference type="RefSeq" id="WP_286268378.1">
    <property type="nucleotide sequence ID" value="NZ_AP028056.1"/>
</dbReference>
<gene>
    <name evidence="3" type="ORF">brsh051_13520</name>
</gene>
<keyword evidence="1" id="KW-0472">Membrane</keyword>
<dbReference type="InterPro" id="IPR012495">
    <property type="entry name" value="TadE-like_dom"/>
</dbReference>
<evidence type="ECO:0000313" key="3">
    <source>
        <dbReference type="EMBL" id="BEH02071.1"/>
    </source>
</evidence>
<evidence type="ECO:0000313" key="4">
    <source>
        <dbReference type="Proteomes" id="UP001431656"/>
    </source>
</evidence>
<dbReference type="Proteomes" id="UP001431656">
    <property type="component" value="Chromosome"/>
</dbReference>
<dbReference type="Pfam" id="PF07811">
    <property type="entry name" value="TadE"/>
    <property type="match status" value="1"/>
</dbReference>
<sequence length="148" mass="14921">MREPAGNRPRTARGSAAVEVALIVPMLIVLVLALAGAWRIGWARGQVTEAAAAGARAATLAGSASLAVQQATAAIEFDLATVDVHCSALTVQIDTAAFGTAPGTHGTVSAEVGCTLDLADVLVPGLPGSVQLEAQASEALDVLRERTP</sequence>
<accession>A0AAN0K6M8</accession>
<protein>
    <submittedName>
        <fullName evidence="3">Pilus assembly protein</fullName>
    </submittedName>
</protein>
<evidence type="ECO:0000256" key="1">
    <source>
        <dbReference type="SAM" id="Phobius"/>
    </source>
</evidence>